<evidence type="ECO:0000313" key="2">
    <source>
        <dbReference type="EMBL" id="QEC68197.1"/>
    </source>
</evidence>
<dbReference type="AlphaFoldDB" id="A0A5B8V9P7"/>
<dbReference type="EMBL" id="CP042435">
    <property type="protein sequence ID" value="QEC68197.1"/>
    <property type="molecule type" value="Genomic_DNA"/>
</dbReference>
<feature type="chain" id="PRO_5022717657" evidence="1">
    <location>
        <begin position="32"/>
        <end position="219"/>
    </location>
</feature>
<accession>A0A5B8V9P7</accession>
<organism evidence="2 3">
    <name type="scientific">Panacibacter ginsenosidivorans</name>
    <dbReference type="NCBI Taxonomy" id="1813871"/>
    <lineage>
        <taxon>Bacteria</taxon>
        <taxon>Pseudomonadati</taxon>
        <taxon>Bacteroidota</taxon>
        <taxon>Chitinophagia</taxon>
        <taxon>Chitinophagales</taxon>
        <taxon>Chitinophagaceae</taxon>
        <taxon>Panacibacter</taxon>
    </lineage>
</organism>
<evidence type="ECO:0000313" key="3">
    <source>
        <dbReference type="Proteomes" id="UP000321533"/>
    </source>
</evidence>
<gene>
    <name evidence="2" type="ORF">FRZ67_13125</name>
</gene>
<proteinExistence type="predicted"/>
<protein>
    <submittedName>
        <fullName evidence="2">Uncharacterized protein</fullName>
    </submittedName>
</protein>
<name>A0A5B8V9P7_9BACT</name>
<dbReference type="OrthoDB" id="1450187at2"/>
<keyword evidence="1" id="KW-0732">Signal</keyword>
<dbReference type="PROSITE" id="PS51257">
    <property type="entry name" value="PROKAR_LIPOPROTEIN"/>
    <property type="match status" value="1"/>
</dbReference>
<keyword evidence="3" id="KW-1185">Reference proteome</keyword>
<evidence type="ECO:0000256" key="1">
    <source>
        <dbReference type="SAM" id="SignalP"/>
    </source>
</evidence>
<dbReference type="Proteomes" id="UP000321533">
    <property type="component" value="Chromosome"/>
</dbReference>
<dbReference type="RefSeq" id="WP_147190004.1">
    <property type="nucleotide sequence ID" value="NZ_CP042435.1"/>
</dbReference>
<sequence length="219" mass="25412">MKYLDLFIHTNKRKKNWLACLQLLLFMLALSCNNSQEKETKTEEDSVTVVQDIASEDSALIFENNADKWLDLSLHNNAGTWKKFKLKEFWYEESMQKKYFKPEPGFYKDYAPLLKWSPDSSYILDIGTYGKVLVKDKMGNTKIEDGEVDTKASLLFPKADSSAQLIFLGASGNFIDGRWIDSTHFFILGVFDEKGNQQPDTLLWVIDAKENFFRKYKLQ</sequence>
<dbReference type="KEGG" id="pgin:FRZ67_13125"/>
<feature type="signal peptide" evidence="1">
    <location>
        <begin position="1"/>
        <end position="31"/>
    </location>
</feature>
<reference evidence="2 3" key="1">
    <citation type="journal article" date="2016" name="Int. J. Syst. Evol. Microbiol.">
        <title>Panacibacter ginsenosidivorans gen. nov., sp. nov., with ginsenoside converting activity isolated from soil of a ginseng field.</title>
        <authorList>
            <person name="Siddiqi M.Z."/>
            <person name="Muhammad Shafi S."/>
            <person name="Choi K.D."/>
            <person name="Im W.T."/>
        </authorList>
    </citation>
    <scope>NUCLEOTIDE SEQUENCE [LARGE SCALE GENOMIC DNA]</scope>
    <source>
        <strain evidence="2 3">Gsoil1550</strain>
    </source>
</reference>